<reference evidence="1 2" key="1">
    <citation type="submission" date="2018-11" db="EMBL/GenBank/DDBJ databases">
        <title>Sequencing the genomes of 1000 actinobacteria strains.</title>
        <authorList>
            <person name="Klenk H.-P."/>
        </authorList>
    </citation>
    <scope>NUCLEOTIDE SEQUENCE [LARGE SCALE GENOMIC DNA]</scope>
    <source>
        <strain evidence="1 2">DSM 44254</strain>
    </source>
</reference>
<dbReference type="PANTHER" id="PTHR38567">
    <property type="entry name" value="DUF4291 DOMAIN-CONTAINING PROTEIN"/>
    <property type="match status" value="1"/>
</dbReference>
<evidence type="ECO:0000313" key="1">
    <source>
        <dbReference type="EMBL" id="ROO82971.1"/>
    </source>
</evidence>
<evidence type="ECO:0000313" key="2">
    <source>
        <dbReference type="Proteomes" id="UP000272400"/>
    </source>
</evidence>
<dbReference type="Proteomes" id="UP000272400">
    <property type="component" value="Unassembled WGS sequence"/>
</dbReference>
<organism evidence="1 2">
    <name type="scientific">Actinocorallia herbida</name>
    <dbReference type="NCBI Taxonomy" id="58109"/>
    <lineage>
        <taxon>Bacteria</taxon>
        <taxon>Bacillati</taxon>
        <taxon>Actinomycetota</taxon>
        <taxon>Actinomycetes</taxon>
        <taxon>Streptosporangiales</taxon>
        <taxon>Thermomonosporaceae</taxon>
        <taxon>Actinocorallia</taxon>
    </lineage>
</organism>
<proteinExistence type="predicted"/>
<dbReference type="Pfam" id="PF14124">
    <property type="entry name" value="DUF4291"/>
    <property type="match status" value="1"/>
</dbReference>
<sequence>MCRAEKPVAEAVPARQVGPMQMYEIRADYDADDIVVYQAYGPAIGDAAVRAGGFVPPFSRTRMTWIKPSFLWLMERSGWGRKPGQERILGVRISRSGWESALRRAVLTSPERDVHGDSAAWRKALREADVRVQWDPERTLRGGKLEARSIQVGVSRHAIDEYADEWVREIVDLTPLTRRIHRLVVDGRHGRARDLLPPSRPYPFEAPHLRLS</sequence>
<dbReference type="AlphaFoldDB" id="A0A3N1CNT7"/>
<comment type="caution">
    <text evidence="1">The sequence shown here is derived from an EMBL/GenBank/DDBJ whole genome shotgun (WGS) entry which is preliminary data.</text>
</comment>
<dbReference type="EMBL" id="RJKE01000001">
    <property type="protein sequence ID" value="ROO82971.1"/>
    <property type="molecule type" value="Genomic_DNA"/>
</dbReference>
<gene>
    <name evidence="1" type="ORF">EDD29_0459</name>
</gene>
<dbReference type="InterPro" id="IPR025633">
    <property type="entry name" value="DUF4291"/>
</dbReference>
<name>A0A3N1CNT7_9ACTN</name>
<keyword evidence="2" id="KW-1185">Reference proteome</keyword>
<protein>
    <submittedName>
        <fullName evidence="1">Uncharacterized protein DUF4291</fullName>
    </submittedName>
</protein>
<dbReference type="PANTHER" id="PTHR38567:SF1">
    <property type="entry name" value="DUF4291 DOMAIN-CONTAINING PROTEIN"/>
    <property type="match status" value="1"/>
</dbReference>
<accession>A0A3N1CNT7</accession>